<dbReference type="RefSeq" id="WP_115123386.1">
    <property type="nucleotide sequence ID" value="NZ_QRAO01000002.1"/>
</dbReference>
<keyword evidence="3" id="KW-1185">Reference proteome</keyword>
<protein>
    <submittedName>
        <fullName evidence="2">Uncharacterized protein</fullName>
    </submittedName>
</protein>
<name>A0A370QGK1_9FLAO</name>
<comment type="caution">
    <text evidence="2">The sequence shown here is derived from an EMBL/GenBank/DDBJ whole genome shotgun (WGS) entry which is preliminary data.</text>
</comment>
<keyword evidence="1" id="KW-1133">Transmembrane helix</keyword>
<dbReference type="OrthoDB" id="1098521at2"/>
<gene>
    <name evidence="2" type="ORF">C8D94_102374</name>
</gene>
<sequence>MELAKIEQLLEAYFEGNTTLEEEAILRAYFTKTNVAPHLQQYQPIFAGFAQAQGERSVREIVLPKGPKTASRWWVGIAATLLVAIGVFGFFNQEPTLTAEEKEALAAFEKTKEAFKLMSQNFNEGAEELVYIQKFKETKNKILK</sequence>
<evidence type="ECO:0000313" key="3">
    <source>
        <dbReference type="Proteomes" id="UP000255317"/>
    </source>
</evidence>
<evidence type="ECO:0000313" key="2">
    <source>
        <dbReference type="EMBL" id="RDK87190.1"/>
    </source>
</evidence>
<dbReference type="AlphaFoldDB" id="A0A370QGK1"/>
<dbReference type="Proteomes" id="UP000255317">
    <property type="component" value="Unassembled WGS sequence"/>
</dbReference>
<keyword evidence="1" id="KW-0472">Membrane</keyword>
<evidence type="ECO:0000256" key="1">
    <source>
        <dbReference type="SAM" id="Phobius"/>
    </source>
</evidence>
<accession>A0A370QGK1</accession>
<dbReference type="EMBL" id="QRAO01000002">
    <property type="protein sequence ID" value="RDK87190.1"/>
    <property type="molecule type" value="Genomic_DNA"/>
</dbReference>
<organism evidence="2 3">
    <name type="scientific">Marinirhabdus gelatinilytica</name>
    <dbReference type="NCBI Taxonomy" id="1703343"/>
    <lineage>
        <taxon>Bacteria</taxon>
        <taxon>Pseudomonadati</taxon>
        <taxon>Bacteroidota</taxon>
        <taxon>Flavobacteriia</taxon>
        <taxon>Flavobacteriales</taxon>
        <taxon>Flavobacteriaceae</taxon>
    </lineage>
</organism>
<feature type="transmembrane region" description="Helical" evidence="1">
    <location>
        <begin position="73"/>
        <end position="91"/>
    </location>
</feature>
<reference evidence="2 3" key="1">
    <citation type="submission" date="2018-07" db="EMBL/GenBank/DDBJ databases">
        <title>Genomic Encyclopedia of Type Strains, Phase IV (KMG-IV): sequencing the most valuable type-strain genomes for metagenomic binning, comparative biology and taxonomic classification.</title>
        <authorList>
            <person name="Goeker M."/>
        </authorList>
    </citation>
    <scope>NUCLEOTIDE SEQUENCE [LARGE SCALE GENOMIC DNA]</scope>
    <source>
        <strain evidence="2 3">DSM 101478</strain>
    </source>
</reference>
<keyword evidence="1" id="KW-0812">Transmembrane</keyword>
<proteinExistence type="predicted"/>